<keyword evidence="1 5" id="KW-0413">Isomerase</keyword>
<sequence>MIQRLLLALMLLPSTMMVRAQNDPTLLMVGETAVKRSEFVQAYSKICGARVGAPCKVDDFLESYINYKLRVKAARESRLDTTSMFKSMLAACATNSLPASTTANASGSLTGEDLRRIVQSCGNGMNNEVVCLSHIYLKVRQRGQRYELQQAIKRADSIYNALRQGADFAVLARQVSQDKASAANGGLMGWYGRNQLLKEMEDNAFTLQPGTYSRPFLTADGYHILLLNDRRTADKFAELQQWQAAEQKRLSMVRGISSSPIQASLPSAERESNMGNSPISPMTTASLPTVSDDIYEGLLLCVLSEKSLARQAATDKTAMARYFKKNKKKYRRKGFKPKSYVEVEEQVVADLCTEMEKHWISDLKEKYPVTINKDVLKTINKHHRI</sequence>
<feature type="chain" id="PRO_5046427188" evidence="3">
    <location>
        <begin position="21"/>
        <end position="385"/>
    </location>
</feature>
<proteinExistence type="predicted"/>
<organism evidence="5 6">
    <name type="scientific">Xylanibacter brevis</name>
    <dbReference type="NCBI Taxonomy" id="83231"/>
    <lineage>
        <taxon>Bacteria</taxon>
        <taxon>Pseudomonadati</taxon>
        <taxon>Bacteroidota</taxon>
        <taxon>Bacteroidia</taxon>
        <taxon>Bacteroidales</taxon>
        <taxon>Prevotellaceae</taxon>
        <taxon>Xylanibacter</taxon>
    </lineage>
</organism>
<dbReference type="PANTHER" id="PTHR47245">
    <property type="entry name" value="PEPTIDYLPROLYL ISOMERASE"/>
    <property type="match status" value="1"/>
</dbReference>
<evidence type="ECO:0000256" key="2">
    <source>
        <dbReference type="SAM" id="MobiDB-lite"/>
    </source>
</evidence>
<reference evidence="5 6" key="1">
    <citation type="submission" date="2020-12" db="EMBL/GenBank/DDBJ databases">
        <title>Whole genome sequences of gut porcine anaerobes.</title>
        <authorList>
            <person name="Kubasova T."/>
            <person name="Jahodarova E."/>
            <person name="Rychlik I."/>
        </authorList>
    </citation>
    <scope>NUCLEOTIDE SEQUENCE [LARGE SCALE GENOMIC DNA]</scope>
    <source>
        <strain evidence="5 6">An925</strain>
    </source>
</reference>
<name>A0ABS9CJP9_9BACT</name>
<dbReference type="Pfam" id="PF00639">
    <property type="entry name" value="Rotamase"/>
    <property type="match status" value="1"/>
</dbReference>
<dbReference type="Gene3D" id="3.10.50.40">
    <property type="match status" value="1"/>
</dbReference>
<keyword evidence="3" id="KW-0732">Signal</keyword>
<dbReference type="InterPro" id="IPR023058">
    <property type="entry name" value="PPIase_PpiC_CS"/>
</dbReference>
<keyword evidence="6" id="KW-1185">Reference proteome</keyword>
<evidence type="ECO:0000256" key="1">
    <source>
        <dbReference type="PROSITE-ProRule" id="PRU00278"/>
    </source>
</evidence>
<feature type="domain" description="PpiC" evidence="4">
    <location>
        <begin position="127"/>
        <end position="229"/>
    </location>
</feature>
<protein>
    <submittedName>
        <fullName evidence="5">Peptidyl-prolyl cis-trans isomerase</fullName>
    </submittedName>
</protein>
<dbReference type="EMBL" id="JADYTN010000026">
    <property type="protein sequence ID" value="MCF2564528.1"/>
    <property type="molecule type" value="Genomic_DNA"/>
</dbReference>
<dbReference type="PROSITE" id="PS01096">
    <property type="entry name" value="PPIC_PPIASE_1"/>
    <property type="match status" value="1"/>
</dbReference>
<keyword evidence="1" id="KW-0697">Rotamase</keyword>
<dbReference type="SUPFAM" id="SSF54534">
    <property type="entry name" value="FKBP-like"/>
    <property type="match status" value="1"/>
</dbReference>
<dbReference type="RefSeq" id="WP_094464212.1">
    <property type="nucleotide sequence ID" value="NZ_JADYTN010000026.1"/>
</dbReference>
<dbReference type="PANTHER" id="PTHR47245:SF2">
    <property type="entry name" value="PEPTIDYL-PROLYL CIS-TRANS ISOMERASE HP_0175-RELATED"/>
    <property type="match status" value="1"/>
</dbReference>
<dbReference type="PROSITE" id="PS50198">
    <property type="entry name" value="PPIC_PPIASE_2"/>
    <property type="match status" value="1"/>
</dbReference>
<comment type="caution">
    <text evidence="5">The sequence shown here is derived from an EMBL/GenBank/DDBJ whole genome shotgun (WGS) entry which is preliminary data.</text>
</comment>
<evidence type="ECO:0000313" key="5">
    <source>
        <dbReference type="EMBL" id="MCF2564528.1"/>
    </source>
</evidence>
<evidence type="ECO:0000256" key="3">
    <source>
        <dbReference type="SAM" id="SignalP"/>
    </source>
</evidence>
<evidence type="ECO:0000259" key="4">
    <source>
        <dbReference type="PROSITE" id="PS50198"/>
    </source>
</evidence>
<dbReference type="Proteomes" id="UP001200470">
    <property type="component" value="Unassembled WGS sequence"/>
</dbReference>
<feature type="signal peptide" evidence="3">
    <location>
        <begin position="1"/>
        <end position="20"/>
    </location>
</feature>
<dbReference type="InterPro" id="IPR000297">
    <property type="entry name" value="PPIase_PpiC"/>
</dbReference>
<dbReference type="InterPro" id="IPR046357">
    <property type="entry name" value="PPIase_dom_sf"/>
</dbReference>
<gene>
    <name evidence="5" type="ORF">I6E12_10445</name>
</gene>
<feature type="region of interest" description="Disordered" evidence="2">
    <location>
        <begin position="262"/>
        <end position="281"/>
    </location>
</feature>
<dbReference type="GO" id="GO:0016853">
    <property type="term" value="F:isomerase activity"/>
    <property type="evidence" value="ECO:0007669"/>
    <property type="project" value="UniProtKB-KW"/>
</dbReference>
<evidence type="ECO:0000313" key="6">
    <source>
        <dbReference type="Proteomes" id="UP001200470"/>
    </source>
</evidence>
<accession>A0ABS9CJP9</accession>
<dbReference type="InterPro" id="IPR050245">
    <property type="entry name" value="PrsA_foldase"/>
</dbReference>